<keyword evidence="6" id="KW-0378">Hydrolase</keyword>
<dbReference type="SUPFAM" id="SSF53098">
    <property type="entry name" value="Ribonuclease H-like"/>
    <property type="match status" value="1"/>
</dbReference>
<dbReference type="GO" id="GO:0004519">
    <property type="term" value="F:endonuclease activity"/>
    <property type="evidence" value="ECO:0007669"/>
    <property type="project" value="UniProtKB-KW"/>
</dbReference>
<evidence type="ECO:0000313" key="12">
    <source>
        <dbReference type="EnsemblMetazoa" id="CJA10162.1"/>
    </source>
</evidence>
<name>A0A8R1HXM3_CAEJA</name>
<keyword evidence="2" id="KW-0548">Nucleotidyltransferase</keyword>
<dbReference type="PROSITE" id="PS51027">
    <property type="entry name" value="INTEGRASE_DBD"/>
    <property type="match status" value="1"/>
</dbReference>
<evidence type="ECO:0000256" key="5">
    <source>
        <dbReference type="ARBA" id="ARBA00022759"/>
    </source>
</evidence>
<feature type="DNA-binding region" description="Integrase-type" evidence="9">
    <location>
        <begin position="150"/>
        <end position="202"/>
    </location>
</feature>
<evidence type="ECO:0000256" key="1">
    <source>
        <dbReference type="ARBA" id="ARBA00022679"/>
    </source>
</evidence>
<keyword evidence="7" id="KW-0229">DNA integration</keyword>
<evidence type="ECO:0000313" key="13">
    <source>
        <dbReference type="Proteomes" id="UP000005237"/>
    </source>
</evidence>
<protein>
    <submittedName>
        <fullName evidence="12">Integrase</fullName>
    </submittedName>
</protein>
<dbReference type="InterPro" id="IPR001037">
    <property type="entry name" value="Integrase_C_retrovir"/>
</dbReference>
<dbReference type="GO" id="GO:0015074">
    <property type="term" value="P:DNA integration"/>
    <property type="evidence" value="ECO:0007669"/>
    <property type="project" value="UniProtKB-KW"/>
</dbReference>
<reference evidence="13" key="1">
    <citation type="submission" date="2010-08" db="EMBL/GenBank/DDBJ databases">
        <authorList>
            <consortium name="Caenorhabditis japonica Sequencing Consortium"/>
            <person name="Wilson R.K."/>
        </authorList>
    </citation>
    <scope>NUCLEOTIDE SEQUENCE [LARGE SCALE GENOMIC DNA]</scope>
    <source>
        <strain evidence="13">DF5081</strain>
    </source>
</reference>
<evidence type="ECO:0000259" key="11">
    <source>
        <dbReference type="PROSITE" id="PS51027"/>
    </source>
</evidence>
<dbReference type="Gene3D" id="3.30.420.10">
    <property type="entry name" value="Ribonuclease H-like superfamily/Ribonuclease H"/>
    <property type="match status" value="1"/>
</dbReference>
<dbReference type="GO" id="GO:0003677">
    <property type="term" value="F:DNA binding"/>
    <property type="evidence" value="ECO:0007669"/>
    <property type="project" value="UniProtKB-KW"/>
</dbReference>
<dbReference type="Proteomes" id="UP000005237">
    <property type="component" value="Unassembled WGS sequence"/>
</dbReference>
<feature type="domain" description="Integrase-type" evidence="11">
    <location>
        <begin position="150"/>
        <end position="202"/>
    </location>
</feature>
<evidence type="ECO:0000256" key="2">
    <source>
        <dbReference type="ARBA" id="ARBA00022695"/>
    </source>
</evidence>
<evidence type="ECO:0000259" key="10">
    <source>
        <dbReference type="PROSITE" id="PS50994"/>
    </source>
</evidence>
<dbReference type="InterPro" id="IPR036397">
    <property type="entry name" value="RNaseH_sf"/>
</dbReference>
<dbReference type="PROSITE" id="PS50994">
    <property type="entry name" value="INTEGRASE"/>
    <property type="match status" value="1"/>
</dbReference>
<proteinExistence type="predicted"/>
<organism evidence="12 13">
    <name type="scientific">Caenorhabditis japonica</name>
    <dbReference type="NCBI Taxonomy" id="281687"/>
    <lineage>
        <taxon>Eukaryota</taxon>
        <taxon>Metazoa</taxon>
        <taxon>Ecdysozoa</taxon>
        <taxon>Nematoda</taxon>
        <taxon>Chromadorea</taxon>
        <taxon>Rhabditida</taxon>
        <taxon>Rhabditina</taxon>
        <taxon>Rhabditomorpha</taxon>
        <taxon>Rhabditoidea</taxon>
        <taxon>Rhabditidae</taxon>
        <taxon>Peloderinae</taxon>
        <taxon>Caenorhabditis</taxon>
    </lineage>
</organism>
<evidence type="ECO:0000256" key="8">
    <source>
        <dbReference type="ARBA" id="ARBA00023125"/>
    </source>
</evidence>
<evidence type="ECO:0000256" key="3">
    <source>
        <dbReference type="ARBA" id="ARBA00022722"/>
    </source>
</evidence>
<evidence type="ECO:0000256" key="9">
    <source>
        <dbReference type="PROSITE-ProRule" id="PRU00506"/>
    </source>
</evidence>
<dbReference type="PANTHER" id="PTHR37984">
    <property type="entry name" value="PROTEIN CBG26694"/>
    <property type="match status" value="1"/>
</dbReference>
<sequence length="537" mass="61076">MLKIRHEMTKGYNSRANGAVERFNKTLMHIVKKKTAVAMEWDDQVVFAVYAYNNVAHTTTGETPTYLMYGRDSRGPLEMDGEDAVGINYADMDEYKHLLTHELLKTQKIVKEHAMGEHEKYKRLFDEKHRTATRKYPEPGSRVLVEIPAEKLGAKCPKLINKWKGPFRVLECSNNSATLTPVLGKGKDVICVPFDHLRVVPDEMGDEEIKTKKGRAKKKVAHLEGDFCDEVSMRDPNETFFRHIFSCRCSRPCVFYPPSATTARTTSPSQLVAMMNLLELKPELAQKPTELLLLAQANLPFEVDIPSQEALLAMAHCPTLQLMCREEPAWNVAFTHTFSALMRRFFGDDFTSQPVNTLLVLAPGVRESTVTLAFTEKLVLKSAESAEDLLLEQLKKKRYSRMIMIIPFATDDGYVDQWSRLINVVPGSTKILLIPAPTSVDDFSLAGAFISLVASVKRSRGELDVISPGDRVMAHKNQRLVDLGDQMNPFDYWHVVNNVIRGRNLVWQPLKVSVVDMGQTRRRSELRQRRQYPHREK</sequence>
<keyword evidence="5" id="KW-0255">Endonuclease</keyword>
<keyword evidence="13" id="KW-1185">Reference proteome</keyword>
<dbReference type="GO" id="GO:0016779">
    <property type="term" value="F:nucleotidyltransferase activity"/>
    <property type="evidence" value="ECO:0007669"/>
    <property type="project" value="UniProtKB-KW"/>
</dbReference>
<keyword evidence="1" id="KW-0808">Transferase</keyword>
<dbReference type="GO" id="GO:0046872">
    <property type="term" value="F:metal ion binding"/>
    <property type="evidence" value="ECO:0007669"/>
    <property type="project" value="UniProtKB-KW"/>
</dbReference>
<keyword evidence="3" id="KW-0540">Nuclease</keyword>
<accession>A0A8R1HXM3</accession>
<dbReference type="GO" id="GO:0016787">
    <property type="term" value="F:hydrolase activity"/>
    <property type="evidence" value="ECO:0007669"/>
    <property type="project" value="UniProtKB-KW"/>
</dbReference>
<evidence type="ECO:0000256" key="7">
    <source>
        <dbReference type="ARBA" id="ARBA00022908"/>
    </source>
</evidence>
<dbReference type="InterPro" id="IPR012337">
    <property type="entry name" value="RNaseH-like_sf"/>
</dbReference>
<dbReference type="PANTHER" id="PTHR37984:SF15">
    <property type="entry name" value="INTEGRASE CATALYTIC DOMAIN-CONTAINING PROTEIN"/>
    <property type="match status" value="1"/>
</dbReference>
<evidence type="ECO:0000256" key="4">
    <source>
        <dbReference type="ARBA" id="ARBA00022723"/>
    </source>
</evidence>
<keyword evidence="8" id="KW-0238">DNA-binding</keyword>
<keyword evidence="4" id="KW-0479">Metal-binding</keyword>
<feature type="domain" description="Integrase catalytic" evidence="10">
    <location>
        <begin position="1"/>
        <end position="72"/>
    </location>
</feature>
<dbReference type="InterPro" id="IPR050951">
    <property type="entry name" value="Retrovirus_Pol_polyprotein"/>
</dbReference>
<dbReference type="InterPro" id="IPR001584">
    <property type="entry name" value="Integrase_cat-core"/>
</dbReference>
<dbReference type="EnsemblMetazoa" id="CJA10162.1">
    <property type="protein sequence ID" value="CJA10162.1"/>
    <property type="gene ID" value="WBGene00129366"/>
</dbReference>
<evidence type="ECO:0000256" key="6">
    <source>
        <dbReference type="ARBA" id="ARBA00022801"/>
    </source>
</evidence>
<reference evidence="12" key="2">
    <citation type="submission" date="2022-06" db="UniProtKB">
        <authorList>
            <consortium name="EnsemblMetazoa"/>
        </authorList>
    </citation>
    <scope>IDENTIFICATION</scope>
    <source>
        <strain evidence="12">DF5081</strain>
    </source>
</reference>
<dbReference type="AlphaFoldDB" id="A0A8R1HXM3"/>